<feature type="chain" id="PRO_5001754080" description="Alpha/beta hydrolase fold-3 domain-containing protein" evidence="3">
    <location>
        <begin position="33"/>
        <end position="456"/>
    </location>
</feature>
<feature type="transmembrane region" description="Helical" evidence="2">
    <location>
        <begin position="42"/>
        <end position="57"/>
    </location>
</feature>
<dbReference type="Pfam" id="PF07859">
    <property type="entry name" value="Abhydrolase_3"/>
    <property type="match status" value="1"/>
</dbReference>
<dbReference type="EMBL" id="ANJA01001378">
    <property type="protein sequence ID" value="ETO77411.1"/>
    <property type="molecule type" value="Genomic_DNA"/>
</dbReference>
<keyword evidence="1" id="KW-0378">Hydrolase</keyword>
<dbReference type="InterPro" id="IPR013094">
    <property type="entry name" value="AB_hydrolase_3"/>
</dbReference>
<evidence type="ECO:0000256" key="1">
    <source>
        <dbReference type="ARBA" id="ARBA00022801"/>
    </source>
</evidence>
<proteinExistence type="predicted"/>
<comment type="caution">
    <text evidence="5">The sequence shown here is derived from an EMBL/GenBank/DDBJ whole genome shotgun (WGS) entry which is preliminary data.</text>
</comment>
<dbReference type="PANTHER" id="PTHR48081">
    <property type="entry name" value="AB HYDROLASE SUPERFAMILY PROTEIN C4A8.06C"/>
    <property type="match status" value="1"/>
</dbReference>
<keyword evidence="2" id="KW-0812">Transmembrane</keyword>
<dbReference type="OrthoDB" id="408631at2759"/>
<accession>A0A081AEV0</accession>
<gene>
    <name evidence="5" type="ORF">F444_07397</name>
</gene>
<dbReference type="SUPFAM" id="SSF53474">
    <property type="entry name" value="alpha/beta-Hydrolases"/>
    <property type="match status" value="1"/>
</dbReference>
<evidence type="ECO:0000256" key="2">
    <source>
        <dbReference type="SAM" id="Phobius"/>
    </source>
</evidence>
<dbReference type="GO" id="GO:0016787">
    <property type="term" value="F:hydrolase activity"/>
    <property type="evidence" value="ECO:0007669"/>
    <property type="project" value="UniProtKB-KW"/>
</dbReference>
<dbReference type="InterPro" id="IPR029058">
    <property type="entry name" value="AB_hydrolase_fold"/>
</dbReference>
<keyword evidence="2" id="KW-0472">Membrane</keyword>
<keyword evidence="2" id="KW-1133">Transmembrane helix</keyword>
<dbReference type="Proteomes" id="UP000028582">
    <property type="component" value="Unassembled WGS sequence"/>
</dbReference>
<organism evidence="5 6">
    <name type="scientific">Phytophthora nicotianae P1976</name>
    <dbReference type="NCBI Taxonomy" id="1317066"/>
    <lineage>
        <taxon>Eukaryota</taxon>
        <taxon>Sar</taxon>
        <taxon>Stramenopiles</taxon>
        <taxon>Oomycota</taxon>
        <taxon>Peronosporomycetes</taxon>
        <taxon>Peronosporales</taxon>
        <taxon>Peronosporaceae</taxon>
        <taxon>Phytophthora</taxon>
    </lineage>
</organism>
<feature type="signal peptide" evidence="3">
    <location>
        <begin position="1"/>
        <end position="32"/>
    </location>
</feature>
<evidence type="ECO:0000313" key="5">
    <source>
        <dbReference type="EMBL" id="ETO77411.1"/>
    </source>
</evidence>
<sequence>MKTSTSTTELQKCEHRLMQLLVLVLLLCLVSSQEQRREYSVWMAAGVSGIAVVLFLLESTRSLCRTSSETARFLAQIVRTLWSTLIQYAARGFKPKFPKWTLRFELVRGIMHDAATLFGDRIVDPIQAPVFRWHSELFGSFMGWFPLRRHGIQLESVHYNGLEHLWLKSSNRINNSKRLVLLFYHGGGYAVLSPRMYIPFCCELLKATMRELSPQASNENITIDLFIANYRKIPEHPFPVPVEDAVTMYEYLLQQEKLNSSQIMLIGDSAGGGLVMSTLLRVRDGKSSWKPKLPLPLAAIVACPLVDLTGDDDKSKAPNCVLSSNLMAASIETYRPRGKSPHQWADASPVHCDLQALPPIFLQAASFDYLFDHAVRLAAKAKADGVTNWEIDIHDEVTHVFMLFPTFVLPYARVGIQRMATFAAKQFLKSPTMHGKHNGMLKTDNAVTHSLAPSAA</sequence>
<keyword evidence="3" id="KW-0732">Signal</keyword>
<evidence type="ECO:0000256" key="3">
    <source>
        <dbReference type="SAM" id="SignalP"/>
    </source>
</evidence>
<evidence type="ECO:0000259" key="4">
    <source>
        <dbReference type="Pfam" id="PF07859"/>
    </source>
</evidence>
<dbReference type="Gene3D" id="3.40.50.1820">
    <property type="entry name" value="alpha/beta hydrolase"/>
    <property type="match status" value="1"/>
</dbReference>
<dbReference type="PANTHER" id="PTHR48081:SF8">
    <property type="entry name" value="ALPHA_BETA HYDROLASE FOLD-3 DOMAIN-CONTAINING PROTEIN-RELATED"/>
    <property type="match status" value="1"/>
</dbReference>
<feature type="domain" description="Alpha/beta hydrolase fold-3" evidence="4">
    <location>
        <begin position="181"/>
        <end position="402"/>
    </location>
</feature>
<evidence type="ECO:0000313" key="6">
    <source>
        <dbReference type="Proteomes" id="UP000028582"/>
    </source>
</evidence>
<dbReference type="InterPro" id="IPR050300">
    <property type="entry name" value="GDXG_lipolytic_enzyme"/>
</dbReference>
<dbReference type="AlphaFoldDB" id="A0A081AEV0"/>
<protein>
    <recommendedName>
        <fullName evidence="4">Alpha/beta hydrolase fold-3 domain-containing protein</fullName>
    </recommendedName>
</protein>
<name>A0A081AEV0_PHYNI</name>
<reference evidence="5 6" key="1">
    <citation type="submission" date="2013-11" db="EMBL/GenBank/DDBJ databases">
        <title>The Genome Sequence of Phytophthora parasitica P1976.</title>
        <authorList>
            <consortium name="The Broad Institute Genomics Platform"/>
            <person name="Russ C."/>
            <person name="Tyler B."/>
            <person name="Panabieres F."/>
            <person name="Shan W."/>
            <person name="Tripathy S."/>
            <person name="Grunwald N."/>
            <person name="Machado M."/>
            <person name="Johnson C.S."/>
            <person name="Walker B."/>
            <person name="Young S."/>
            <person name="Zeng Q."/>
            <person name="Gargeya S."/>
            <person name="Fitzgerald M."/>
            <person name="Haas B."/>
            <person name="Abouelleil A."/>
            <person name="Allen A.W."/>
            <person name="Alvarado L."/>
            <person name="Arachchi H.M."/>
            <person name="Berlin A.M."/>
            <person name="Chapman S.B."/>
            <person name="Gainer-Dewar J."/>
            <person name="Goldberg J."/>
            <person name="Griggs A."/>
            <person name="Gujja S."/>
            <person name="Hansen M."/>
            <person name="Howarth C."/>
            <person name="Imamovic A."/>
            <person name="Ireland A."/>
            <person name="Larimer J."/>
            <person name="McCowan C."/>
            <person name="Murphy C."/>
            <person name="Pearson M."/>
            <person name="Poon T.W."/>
            <person name="Priest M."/>
            <person name="Roberts A."/>
            <person name="Saif S."/>
            <person name="Shea T."/>
            <person name="Sisk P."/>
            <person name="Sykes S."/>
            <person name="Wortman J."/>
            <person name="Nusbaum C."/>
            <person name="Birren B."/>
        </authorList>
    </citation>
    <scope>NUCLEOTIDE SEQUENCE [LARGE SCALE GENOMIC DNA]</scope>
    <source>
        <strain evidence="5 6">P1976</strain>
    </source>
</reference>